<dbReference type="SMART" id="SM00131">
    <property type="entry name" value="KU"/>
    <property type="match status" value="9"/>
</dbReference>
<protein>
    <submittedName>
        <fullName evidence="9">Kunitz/Bovine pancreatic trypsin inhibitor domain protein</fullName>
    </submittedName>
</protein>
<dbReference type="Gene3D" id="4.10.410.10">
    <property type="entry name" value="Pancreatic trypsin inhibitor Kunitz domain"/>
    <property type="match status" value="9"/>
</dbReference>
<dbReference type="InterPro" id="IPR036880">
    <property type="entry name" value="Kunitz_BPTI_sf"/>
</dbReference>
<feature type="domain" description="BPTI/Kunitz inhibitor" evidence="5">
    <location>
        <begin position="32"/>
        <end position="92"/>
    </location>
</feature>
<evidence type="ECO:0000313" key="8">
    <source>
        <dbReference type="Proteomes" id="UP000274756"/>
    </source>
</evidence>
<evidence type="ECO:0000256" key="1">
    <source>
        <dbReference type="ARBA" id="ARBA00022690"/>
    </source>
</evidence>
<evidence type="ECO:0000313" key="6">
    <source>
        <dbReference type="EMBL" id="VDN52754.1"/>
    </source>
</evidence>
<dbReference type="FunFam" id="4.10.410.10:FF:000026">
    <property type="entry name" value="Serine protease inhibitor, putative"/>
    <property type="match status" value="1"/>
</dbReference>
<dbReference type="PROSITE" id="PS50279">
    <property type="entry name" value="BPTI_KUNITZ_2"/>
    <property type="match status" value="9"/>
</dbReference>
<dbReference type="AlphaFoldDB" id="A0A158Q621"/>
<keyword evidence="4" id="KW-0812">Transmembrane</keyword>
<feature type="domain" description="BPTI/Kunitz inhibitor" evidence="5">
    <location>
        <begin position="430"/>
        <end position="483"/>
    </location>
</feature>
<accession>A0A158Q621</accession>
<dbReference type="PANTHER" id="PTHR10083:SF374">
    <property type="entry name" value="BPTI_KUNITZ INHIBITOR DOMAIN-CONTAINING PROTEIN"/>
    <property type="match status" value="1"/>
</dbReference>
<reference evidence="9" key="1">
    <citation type="submission" date="2016-04" db="UniProtKB">
        <authorList>
            <consortium name="WormBaseParasite"/>
        </authorList>
    </citation>
    <scope>IDENTIFICATION</scope>
</reference>
<reference evidence="6 8" key="2">
    <citation type="submission" date="2018-11" db="EMBL/GenBank/DDBJ databases">
        <authorList>
            <consortium name="Pathogen Informatics"/>
        </authorList>
    </citation>
    <scope>NUCLEOTIDE SEQUENCE [LARGE SCALE GENOMIC DNA]</scope>
</reference>
<keyword evidence="3" id="KW-1015">Disulfide bond</keyword>
<feature type="domain" description="BPTI/Kunitz inhibitor" evidence="5">
    <location>
        <begin position="249"/>
        <end position="306"/>
    </location>
</feature>
<feature type="domain" description="BPTI/Kunitz inhibitor" evidence="5">
    <location>
        <begin position="372"/>
        <end position="434"/>
    </location>
</feature>
<name>A0A158Q621_DRAME</name>
<dbReference type="SUPFAM" id="SSF57362">
    <property type="entry name" value="BPTI-like"/>
    <property type="match status" value="9"/>
</dbReference>
<dbReference type="CDD" id="cd00109">
    <property type="entry name" value="Kunitz-type"/>
    <property type="match status" value="5"/>
</dbReference>
<evidence type="ECO:0000313" key="9">
    <source>
        <dbReference type="WBParaSite" id="DME_0000888101-mRNA-1"/>
    </source>
</evidence>
<evidence type="ECO:0000256" key="4">
    <source>
        <dbReference type="SAM" id="Phobius"/>
    </source>
</evidence>
<gene>
    <name evidence="6" type="ORF">DME_LOCUS2727</name>
</gene>
<feature type="domain" description="BPTI/Kunitz inhibitor" evidence="5">
    <location>
        <begin position="183"/>
        <end position="238"/>
    </location>
</feature>
<dbReference type="PANTHER" id="PTHR10083">
    <property type="entry name" value="KUNITZ-TYPE PROTEASE INHIBITOR-RELATED"/>
    <property type="match status" value="1"/>
</dbReference>
<dbReference type="InterPro" id="IPR020901">
    <property type="entry name" value="Prtase_inh_Kunz-CS"/>
</dbReference>
<feature type="domain" description="BPTI/Kunitz inhibitor" evidence="5">
    <location>
        <begin position="319"/>
        <end position="376"/>
    </location>
</feature>
<dbReference type="PRINTS" id="PR00759">
    <property type="entry name" value="BASICPTASE"/>
</dbReference>
<feature type="domain" description="BPTI/Kunitz inhibitor" evidence="5">
    <location>
        <begin position="116"/>
        <end position="172"/>
    </location>
</feature>
<dbReference type="GO" id="GO:0004867">
    <property type="term" value="F:serine-type endopeptidase inhibitor activity"/>
    <property type="evidence" value="ECO:0007669"/>
    <property type="project" value="UniProtKB-KW"/>
</dbReference>
<evidence type="ECO:0000256" key="3">
    <source>
        <dbReference type="ARBA" id="ARBA00023157"/>
    </source>
</evidence>
<keyword evidence="4" id="KW-1133">Transmembrane helix</keyword>
<dbReference type="InterPro" id="IPR002223">
    <property type="entry name" value="Kunitz_BPTI"/>
</dbReference>
<sequence>MSTRDEKAVYIYFYILHIFICSYSLHTLLIVCYTRFNSSLRKLCKSGVWEPRFFYNATSLQCEPFWYDESCGHHPSPLSNIFRTRHQCSKICELKDSEVIGKITAMLTDGRNIGDCFAAYDINLTRSCGNGEWKQRYYFDGQNQKCQMFWNDGCQSLSGNNFEDLVTCQWLCEKILPNPKSTCLDPFDSIYLEECSDKKNERFYFNQEKKICERFLYSGCLSISMNIFADYGECQNLCENREHELTRSCLQPFDSKYEELCSTDGSYRIRYYYDISTKKCRLFWYGGCKASSENIFSTLAICKWACEREVTEAKEYDMCVEKFDVRYMELCNDGQRWIQKWYFNQTDGQCVPFWYGGCITNAQNIFDDEKYCEWLCKTSGRCLEVINMKTSFLFLYYSAYFYNKQSRRCEPFAYSGCGGNGNRFLTLAQCENTCKKFEFFSVNIVAWCLKGLSLVDQCKKFWYHGCGGNANRYYSFASCSSVCQNVTSKSAELTGPVHPIVITIYKMPHAFAVEHCAYFPDWGPCNQLHYVWFFNLTIGACQQFLYGGCGGNPNRFDTFEYCQQTCEVPQDDVCNDPLDRGNWCEPMTNRYYYNKETKSCKGFHYTGCGKSANRFLTVAECEEKYSTSISNKQPPTQQPMNQAIMLSADTNPYFKTVGEWVKYGHCIGFRYFAIIALRYKFFFQILFQSVFQTFKETNGEERCYLVRPWLRDIHYYSWFWIIERIEPKQRSNSHQRFQNLSYTNAVIIPLSSNACYDAC</sequence>
<feature type="transmembrane region" description="Helical" evidence="4">
    <location>
        <begin position="12"/>
        <end position="36"/>
    </location>
</feature>
<keyword evidence="8" id="KW-1185">Reference proteome</keyword>
<dbReference type="Pfam" id="PF00014">
    <property type="entry name" value="Kunitz_BPTI"/>
    <property type="match status" value="9"/>
</dbReference>
<proteinExistence type="predicted"/>
<dbReference type="Proteomes" id="UP000038040">
    <property type="component" value="Unplaced"/>
</dbReference>
<dbReference type="GO" id="GO:0005615">
    <property type="term" value="C:extracellular space"/>
    <property type="evidence" value="ECO:0007669"/>
    <property type="project" value="TreeGrafter"/>
</dbReference>
<organism evidence="7 9">
    <name type="scientific">Dracunculus medinensis</name>
    <name type="common">Guinea worm</name>
    <dbReference type="NCBI Taxonomy" id="318479"/>
    <lineage>
        <taxon>Eukaryota</taxon>
        <taxon>Metazoa</taxon>
        <taxon>Ecdysozoa</taxon>
        <taxon>Nematoda</taxon>
        <taxon>Chromadorea</taxon>
        <taxon>Rhabditida</taxon>
        <taxon>Spirurina</taxon>
        <taxon>Dracunculoidea</taxon>
        <taxon>Dracunculidae</taxon>
        <taxon>Dracunculus</taxon>
    </lineage>
</organism>
<feature type="domain" description="BPTI/Kunitz inhibitor" evidence="5">
    <location>
        <begin position="574"/>
        <end position="625"/>
    </location>
</feature>
<dbReference type="PROSITE" id="PS00280">
    <property type="entry name" value="BPTI_KUNITZ_1"/>
    <property type="match status" value="3"/>
</dbReference>
<dbReference type="Proteomes" id="UP000274756">
    <property type="component" value="Unassembled WGS sequence"/>
</dbReference>
<evidence type="ECO:0000259" key="5">
    <source>
        <dbReference type="PROSITE" id="PS50279"/>
    </source>
</evidence>
<dbReference type="OrthoDB" id="4473401at2759"/>
<dbReference type="WBParaSite" id="DME_0000888101-mRNA-1">
    <property type="protein sequence ID" value="DME_0000888101-mRNA-1"/>
    <property type="gene ID" value="DME_0000888101"/>
</dbReference>
<keyword evidence="4" id="KW-0472">Membrane</keyword>
<feature type="domain" description="BPTI/Kunitz inhibitor" evidence="5">
    <location>
        <begin position="516"/>
        <end position="566"/>
    </location>
</feature>
<dbReference type="InterPro" id="IPR050098">
    <property type="entry name" value="TFPI/VKTCI-like"/>
</dbReference>
<evidence type="ECO:0000256" key="2">
    <source>
        <dbReference type="ARBA" id="ARBA00022900"/>
    </source>
</evidence>
<evidence type="ECO:0000313" key="7">
    <source>
        <dbReference type="Proteomes" id="UP000038040"/>
    </source>
</evidence>
<keyword evidence="2" id="KW-0722">Serine protease inhibitor</keyword>
<keyword evidence="1" id="KW-0646">Protease inhibitor</keyword>
<dbReference type="STRING" id="318479.A0A158Q621"/>
<dbReference type="EMBL" id="UYYG01000077">
    <property type="protein sequence ID" value="VDN52754.1"/>
    <property type="molecule type" value="Genomic_DNA"/>
</dbReference>